<reference evidence="3" key="1">
    <citation type="submission" date="2020-12" db="EMBL/GenBank/DDBJ databases">
        <title>Vagococcus allomyrinae sp. nov. and Enterococcus lavae sp. nov., isolated from the larvae of Allomyrina dichotoma.</title>
        <authorList>
            <person name="Lee S.D."/>
        </authorList>
    </citation>
    <scope>NUCLEOTIDE SEQUENCE</scope>
    <source>
        <strain evidence="3">BWB3-3</strain>
    </source>
</reference>
<dbReference type="InterPro" id="IPR032179">
    <property type="entry name" value="Cry22Aa_Ig-like"/>
</dbReference>
<dbReference type="Gene3D" id="2.60.40.10">
    <property type="entry name" value="Immunoglobulins"/>
    <property type="match status" value="1"/>
</dbReference>
<evidence type="ECO:0000313" key="4">
    <source>
        <dbReference type="Proteomes" id="UP000674938"/>
    </source>
</evidence>
<gene>
    <name evidence="3" type="ORF">I6N95_00320</name>
</gene>
<proteinExistence type="predicted"/>
<organism evidence="3 4">
    <name type="scientific">Vagococcus allomyrinae</name>
    <dbReference type="NCBI Taxonomy" id="2794353"/>
    <lineage>
        <taxon>Bacteria</taxon>
        <taxon>Bacillati</taxon>
        <taxon>Bacillota</taxon>
        <taxon>Bacilli</taxon>
        <taxon>Lactobacillales</taxon>
        <taxon>Enterococcaceae</taxon>
        <taxon>Vagococcus</taxon>
    </lineage>
</organism>
<sequence>MKKKMVQRSTKYLVLTTLLASNLLGLSGVVEAAEGAAETGAVTSRAVTAGVEYVDQYGNALEIAIPQNSQVTINGNTTSITVKFNGQTYTLTKIRSLTLKNLIVTNPVLFNSIHYVTSLTIDQVNFQKGMELNGSSGLENLVIKDSMFGASKYSFSLNNASKLVDFGITNSTFTGDVLVQNNKLLEKMDVTDSLIKGNMNHFVNKKGFSVAYQSNRFERFTGMKKIDSGNKSADAHFFINPTTDMIGESKFDPSTEGTIYYREVNDQELRKMMIPANVNISEFSNSGNKLTMRLSNGNVTVFNDPREFYFRNVDILAQISWANKTLKLEKLTFVNSRMNYLQVVNNPTLQSVEIMNSEVSRFYGFVRFYGNPAMTRFIFQDSVIKGTEGNMEVYNNPAMTTFNMTNSYMYGFLRTYQLGAAPMSISNGQFDYYIVTDQLMEGEAEPQPVGYAPVIDAQDRFHNKGDYFDPMVGVTAVDLEDGDLTSEVVADDSQLNPDRGGIYPVSYTVVDSDGNLTTVTVMVTVG</sequence>
<protein>
    <submittedName>
        <fullName evidence="3">DUF5011 domain-containing protein</fullName>
    </submittedName>
</protein>
<feature type="signal peptide" evidence="1">
    <location>
        <begin position="1"/>
        <end position="32"/>
    </location>
</feature>
<dbReference type="InterPro" id="IPR013783">
    <property type="entry name" value="Ig-like_fold"/>
</dbReference>
<keyword evidence="1" id="KW-0732">Signal</keyword>
<dbReference type="EMBL" id="JAEEGA010000001">
    <property type="protein sequence ID" value="MBP1039438.1"/>
    <property type="molecule type" value="Genomic_DNA"/>
</dbReference>
<evidence type="ECO:0000259" key="2">
    <source>
        <dbReference type="Pfam" id="PF16403"/>
    </source>
</evidence>
<dbReference type="RefSeq" id="WP_209524345.1">
    <property type="nucleotide sequence ID" value="NZ_JAEEGA010000001.1"/>
</dbReference>
<keyword evidence="4" id="KW-1185">Reference proteome</keyword>
<evidence type="ECO:0000313" key="3">
    <source>
        <dbReference type="EMBL" id="MBP1039438.1"/>
    </source>
</evidence>
<evidence type="ECO:0000256" key="1">
    <source>
        <dbReference type="SAM" id="SignalP"/>
    </source>
</evidence>
<name>A0A940P8E0_9ENTE</name>
<dbReference type="Pfam" id="PF16403">
    <property type="entry name" value="Bact_surface_Ig-like"/>
    <property type="match status" value="1"/>
</dbReference>
<feature type="chain" id="PRO_5037620988" evidence="1">
    <location>
        <begin position="33"/>
        <end position="526"/>
    </location>
</feature>
<dbReference type="Proteomes" id="UP000674938">
    <property type="component" value="Unassembled WGS sequence"/>
</dbReference>
<dbReference type="AlphaFoldDB" id="A0A940P8E0"/>
<accession>A0A940P8E0</accession>
<comment type="caution">
    <text evidence="3">The sequence shown here is derived from an EMBL/GenBank/DDBJ whole genome shotgun (WGS) entry which is preliminary data.</text>
</comment>
<feature type="domain" description="Pesticidal crystal protein Cry22Aa Ig-like" evidence="2">
    <location>
        <begin position="463"/>
        <end position="525"/>
    </location>
</feature>